<accession>A0ABV9IA95</accession>
<reference evidence="3" key="1">
    <citation type="journal article" date="2019" name="Int. J. Syst. Evol. Microbiol.">
        <title>The Global Catalogue of Microorganisms (GCM) 10K type strain sequencing project: providing services to taxonomists for standard genome sequencing and annotation.</title>
        <authorList>
            <consortium name="The Broad Institute Genomics Platform"/>
            <consortium name="The Broad Institute Genome Sequencing Center for Infectious Disease"/>
            <person name="Wu L."/>
            <person name="Ma J."/>
        </authorList>
    </citation>
    <scope>NUCLEOTIDE SEQUENCE [LARGE SCALE GENOMIC DNA]</scope>
    <source>
        <strain evidence="3">CCUG 55995</strain>
    </source>
</reference>
<keyword evidence="1" id="KW-0732">Signal</keyword>
<comment type="caution">
    <text evidence="2">The sequence shown here is derived from an EMBL/GenBank/DDBJ whole genome shotgun (WGS) entry which is preliminary data.</text>
</comment>
<keyword evidence="3" id="KW-1185">Reference proteome</keyword>
<dbReference type="Proteomes" id="UP001595952">
    <property type="component" value="Unassembled WGS sequence"/>
</dbReference>
<evidence type="ECO:0000313" key="2">
    <source>
        <dbReference type="EMBL" id="MFC4639247.1"/>
    </source>
</evidence>
<name>A0ABV9IA95_9DEIO</name>
<feature type="signal peptide" evidence="1">
    <location>
        <begin position="1"/>
        <end position="20"/>
    </location>
</feature>
<feature type="chain" id="PRO_5046477891" evidence="1">
    <location>
        <begin position="21"/>
        <end position="181"/>
    </location>
</feature>
<dbReference type="EMBL" id="JBHSEI010000009">
    <property type="protein sequence ID" value="MFC4639247.1"/>
    <property type="molecule type" value="Genomic_DNA"/>
</dbReference>
<dbReference type="RefSeq" id="WP_380062247.1">
    <property type="nucleotide sequence ID" value="NZ_JBHSEI010000009.1"/>
</dbReference>
<proteinExistence type="predicted"/>
<sequence>MNRVLALSALILSASTLGTAAPAPSASVVVPREKIRLSCPDAYFKTARQNFLLVDETYPRCVLRVPLALKARWPGERTFYFIPRMSASLHAKDGRGQGRWLPLSPLVNLGADPLHRAVASSAYEAVELSGRLGNLGAVAGDLTPDTVSAGGKLTVCVAPVLRGEAPCTTFDLTARYRVYLR</sequence>
<organism evidence="2 3">
    <name type="scientific">Deinococcus hohokamensis</name>
    <dbReference type="NCBI Taxonomy" id="309883"/>
    <lineage>
        <taxon>Bacteria</taxon>
        <taxon>Thermotogati</taxon>
        <taxon>Deinococcota</taxon>
        <taxon>Deinococci</taxon>
        <taxon>Deinococcales</taxon>
        <taxon>Deinococcaceae</taxon>
        <taxon>Deinococcus</taxon>
    </lineage>
</organism>
<evidence type="ECO:0000256" key="1">
    <source>
        <dbReference type="SAM" id="SignalP"/>
    </source>
</evidence>
<protein>
    <submittedName>
        <fullName evidence="2">Uncharacterized protein</fullName>
    </submittedName>
</protein>
<gene>
    <name evidence="2" type="ORF">ACFO0D_12970</name>
</gene>
<evidence type="ECO:0000313" key="3">
    <source>
        <dbReference type="Proteomes" id="UP001595952"/>
    </source>
</evidence>